<gene>
    <name evidence="1" type="ORF">SH580_04775</name>
</gene>
<reference evidence="1 2" key="1">
    <citation type="submission" date="2023-11" db="EMBL/GenBank/DDBJ databases">
        <title>Coraliomargarita sp. nov., isolated from marine algae.</title>
        <authorList>
            <person name="Lee J.K."/>
            <person name="Baek J.H."/>
            <person name="Kim J.M."/>
            <person name="Choi D.G."/>
            <person name="Jeon C.O."/>
        </authorList>
    </citation>
    <scope>NUCLEOTIDE SEQUENCE [LARGE SCALE GENOMIC DNA]</scope>
    <source>
        <strain evidence="1 2">J2-16</strain>
    </source>
</reference>
<proteinExistence type="predicted"/>
<dbReference type="EMBL" id="CP138858">
    <property type="protein sequence ID" value="WPJ97020.1"/>
    <property type="molecule type" value="Genomic_DNA"/>
</dbReference>
<name>A0ABZ0RLC7_9BACT</name>
<evidence type="ECO:0000313" key="2">
    <source>
        <dbReference type="Proteomes" id="UP001324993"/>
    </source>
</evidence>
<accession>A0ABZ0RLC7</accession>
<keyword evidence="2" id="KW-1185">Reference proteome</keyword>
<evidence type="ECO:0000313" key="1">
    <source>
        <dbReference type="EMBL" id="WPJ97020.1"/>
    </source>
</evidence>
<sequence length="262" mass="29791">MHIILRMCIVILSLRTLHLSARGPDEVLSADDIQPVESQISFFGHNADPNFIIFQQASLVEVGVSLQSLASTGNPLNIRLYPSSRSRYVKYKGPALIPVFEQTDAGLQLVAAFRIEANHSKRVLVFLSRNPSYDEGSNRELKYYTHVLSDANKDLPAGHLRFLNFTRFEYDVWMSGKRVKVAPGLSQLYGDSETSSIQVKFFRKVEQSYEILFNLNIRIEDDSRYLMLLFPSSEPNDFRIQPKMLVDVVKKASARQEASSQQ</sequence>
<dbReference type="Proteomes" id="UP001324993">
    <property type="component" value="Chromosome"/>
</dbReference>
<dbReference type="RefSeq" id="WP_319833872.1">
    <property type="nucleotide sequence ID" value="NZ_CP138858.1"/>
</dbReference>
<protein>
    <submittedName>
        <fullName evidence="1">Uncharacterized protein</fullName>
    </submittedName>
</protein>
<organism evidence="1 2">
    <name type="scientific">Coraliomargarita algicola</name>
    <dbReference type="NCBI Taxonomy" id="3092156"/>
    <lineage>
        <taxon>Bacteria</taxon>
        <taxon>Pseudomonadati</taxon>
        <taxon>Verrucomicrobiota</taxon>
        <taxon>Opitutia</taxon>
        <taxon>Puniceicoccales</taxon>
        <taxon>Coraliomargaritaceae</taxon>
        <taxon>Coraliomargarita</taxon>
    </lineage>
</organism>